<feature type="transmembrane region" description="Helical" evidence="7">
    <location>
        <begin position="181"/>
        <end position="203"/>
    </location>
</feature>
<evidence type="ECO:0000256" key="5">
    <source>
        <dbReference type="ARBA" id="ARBA00022989"/>
    </source>
</evidence>
<dbReference type="GO" id="GO:0006813">
    <property type="term" value="P:potassium ion transport"/>
    <property type="evidence" value="ECO:0007669"/>
    <property type="project" value="InterPro"/>
</dbReference>
<organism evidence="10 11">
    <name type="scientific">Candidatus Nomurabacteria bacterium CG22_combo_CG10-13_8_21_14_all_32_8</name>
    <dbReference type="NCBI Taxonomy" id="1974732"/>
    <lineage>
        <taxon>Bacteria</taxon>
        <taxon>Candidatus Nomuraibacteriota</taxon>
    </lineage>
</organism>
<reference evidence="10 11" key="1">
    <citation type="submission" date="2017-09" db="EMBL/GenBank/DDBJ databases">
        <title>Depth-based differentiation of microbial function through sediment-hosted aquifers and enrichment of novel symbionts in the deep terrestrial subsurface.</title>
        <authorList>
            <person name="Probst A.J."/>
            <person name="Ladd B."/>
            <person name="Jarett J.K."/>
            <person name="Geller-Mcgrath D.E."/>
            <person name="Sieber C.M."/>
            <person name="Emerson J.B."/>
            <person name="Anantharaman K."/>
            <person name="Thomas B.C."/>
            <person name="Malmstrom R."/>
            <person name="Stieglmeier M."/>
            <person name="Klingl A."/>
            <person name="Woyke T."/>
            <person name="Ryan C.M."/>
            <person name="Banfield J.F."/>
        </authorList>
    </citation>
    <scope>NUCLEOTIDE SEQUENCE [LARGE SCALE GENOMIC DNA]</scope>
    <source>
        <strain evidence="10">CG22_combo_CG10-13_8_21_14_all_32_8</strain>
    </source>
</reference>
<feature type="transmembrane region" description="Helical" evidence="7">
    <location>
        <begin position="145"/>
        <end position="166"/>
    </location>
</feature>
<dbReference type="Gene3D" id="1.20.1530.20">
    <property type="match status" value="1"/>
</dbReference>
<feature type="transmembrane region" description="Helical" evidence="7">
    <location>
        <begin position="29"/>
        <end position="47"/>
    </location>
</feature>
<evidence type="ECO:0000259" key="8">
    <source>
        <dbReference type="Pfam" id="PF00999"/>
    </source>
</evidence>
<evidence type="ECO:0000313" key="10">
    <source>
        <dbReference type="EMBL" id="PIP69177.1"/>
    </source>
</evidence>
<accession>A0A2H0CGY6</accession>
<dbReference type="EMBL" id="PCTI01000010">
    <property type="protein sequence ID" value="PIP69177.1"/>
    <property type="molecule type" value="Genomic_DNA"/>
</dbReference>
<name>A0A2H0CGY6_9BACT</name>
<keyword evidence="3" id="KW-0813">Transport</keyword>
<feature type="transmembrane region" description="Helical" evidence="7">
    <location>
        <begin position="215"/>
        <end position="235"/>
    </location>
</feature>
<dbReference type="GO" id="GO:0015297">
    <property type="term" value="F:antiporter activity"/>
    <property type="evidence" value="ECO:0007669"/>
    <property type="project" value="InterPro"/>
</dbReference>
<proteinExistence type="inferred from homology"/>
<feature type="transmembrane region" description="Helical" evidence="7">
    <location>
        <begin position="53"/>
        <end position="72"/>
    </location>
</feature>
<keyword evidence="5 7" id="KW-1133">Transmembrane helix</keyword>
<feature type="domain" description="Cation/H+ exchanger transmembrane" evidence="8">
    <location>
        <begin position="11"/>
        <end position="374"/>
    </location>
</feature>
<evidence type="ECO:0000313" key="11">
    <source>
        <dbReference type="Proteomes" id="UP000229176"/>
    </source>
</evidence>
<evidence type="ECO:0000256" key="3">
    <source>
        <dbReference type="ARBA" id="ARBA00022448"/>
    </source>
</evidence>
<evidence type="ECO:0000256" key="2">
    <source>
        <dbReference type="ARBA" id="ARBA00005551"/>
    </source>
</evidence>
<dbReference type="SUPFAM" id="SSF51735">
    <property type="entry name" value="NAD(P)-binding Rossmann-fold domains"/>
    <property type="match status" value="1"/>
</dbReference>
<dbReference type="GO" id="GO:0016020">
    <property type="term" value="C:membrane"/>
    <property type="evidence" value="ECO:0007669"/>
    <property type="project" value="UniProtKB-SubCell"/>
</dbReference>
<feature type="transmembrane region" description="Helical" evidence="7">
    <location>
        <begin position="354"/>
        <end position="375"/>
    </location>
</feature>
<evidence type="ECO:0000259" key="9">
    <source>
        <dbReference type="Pfam" id="PF02254"/>
    </source>
</evidence>
<feature type="domain" description="RCK N-terminal" evidence="9">
    <location>
        <begin position="409"/>
        <end position="523"/>
    </location>
</feature>
<feature type="transmembrane region" description="Helical" evidence="7">
    <location>
        <begin position="84"/>
        <end position="103"/>
    </location>
</feature>
<keyword evidence="4 7" id="KW-0812">Transmembrane</keyword>
<evidence type="ECO:0000256" key="1">
    <source>
        <dbReference type="ARBA" id="ARBA00004141"/>
    </source>
</evidence>
<feature type="transmembrane region" description="Helical" evidence="7">
    <location>
        <begin position="109"/>
        <end position="133"/>
    </location>
</feature>
<dbReference type="InterPro" id="IPR006153">
    <property type="entry name" value="Cation/H_exchanger_TM"/>
</dbReference>
<feature type="transmembrane region" description="Helical" evidence="7">
    <location>
        <begin position="324"/>
        <end position="348"/>
    </location>
</feature>
<dbReference type="InterPro" id="IPR038770">
    <property type="entry name" value="Na+/solute_symporter_sf"/>
</dbReference>
<sequence length="569" mass="64267">MNIFTEIGLIILIATVVSVIMHILKQPLIVGYILSGIIIGPYFLNLFESSDYIEIFSKFGIAILLFIVGLNLKPNIIREVGKVSVIAGVGQVIFTSVIGFFIIKFLGFNLISAALGAIALTFSSTIIVLKLISDKDDLNKTYAKVSIGMLLVQDIIATIILLFMSISGSPFLLEGNLTQNILLLITKGFVFFVFLYLISKYILPRFLDFLAKSQELLFIFSIAWGTGLATLFHFLGFSLEIGALAAGVALASSPFSQEIGSRMKPLRDFFILLFFIMLGSQLILTDFSNIFYIATILSVFVLIGNPIIVFLIMNILGYRNRTSFLTGLTVAQISEFSLILIALGYSLGYLNKEFVSLITLVGIITIIGSTYFFMFSEEIYSKLRSFLNSNFGKKITINEEEENKENNMVIFGYDRVGYDFVNVAQKMNIKYLVIDFNPSVIRRLEKNKIPCCFGDADDIDFLEEIRISKSKIIISTIPDFETNLNLISYYRNHNKEGIIVVISHSIRDTQEFYKYGASFVIMPHYLGAIHASRMIENYGFDSKAFEKEKLKHIEEIEKRKKITEEEYKF</sequence>
<dbReference type="Pfam" id="PF00999">
    <property type="entry name" value="Na_H_Exchanger"/>
    <property type="match status" value="1"/>
</dbReference>
<protein>
    <submittedName>
        <fullName evidence="10">Sodium:proton exchanger</fullName>
    </submittedName>
</protein>
<keyword evidence="6 7" id="KW-0472">Membrane</keyword>
<evidence type="ECO:0000256" key="6">
    <source>
        <dbReference type="ARBA" id="ARBA00023136"/>
    </source>
</evidence>
<dbReference type="Gene3D" id="3.40.50.720">
    <property type="entry name" value="NAD(P)-binding Rossmann-like Domain"/>
    <property type="match status" value="1"/>
</dbReference>
<dbReference type="InterPro" id="IPR003148">
    <property type="entry name" value="RCK_N"/>
</dbReference>
<evidence type="ECO:0000256" key="4">
    <source>
        <dbReference type="ARBA" id="ARBA00022692"/>
    </source>
</evidence>
<comment type="subcellular location">
    <subcellularLocation>
        <location evidence="1">Membrane</location>
        <topology evidence="1">Multi-pass membrane protein</topology>
    </subcellularLocation>
</comment>
<comment type="caution">
    <text evidence="10">The sequence shown here is derived from an EMBL/GenBank/DDBJ whole genome shotgun (WGS) entry which is preliminary data.</text>
</comment>
<dbReference type="Proteomes" id="UP000229176">
    <property type="component" value="Unassembled WGS sequence"/>
</dbReference>
<dbReference type="Pfam" id="PF02254">
    <property type="entry name" value="TrkA_N"/>
    <property type="match status" value="1"/>
</dbReference>
<dbReference type="InterPro" id="IPR036291">
    <property type="entry name" value="NAD(P)-bd_dom_sf"/>
</dbReference>
<gene>
    <name evidence="10" type="ORF">COW91_00770</name>
</gene>
<feature type="transmembrane region" description="Helical" evidence="7">
    <location>
        <begin position="290"/>
        <end position="312"/>
    </location>
</feature>
<dbReference type="GO" id="GO:1902600">
    <property type="term" value="P:proton transmembrane transport"/>
    <property type="evidence" value="ECO:0007669"/>
    <property type="project" value="InterPro"/>
</dbReference>
<feature type="transmembrane region" description="Helical" evidence="7">
    <location>
        <begin position="266"/>
        <end position="284"/>
    </location>
</feature>
<comment type="similarity">
    <text evidence="2">Belongs to the monovalent cation:proton antiporter 2 (CPA2) transporter (TC 2.A.37) family.</text>
</comment>
<dbReference type="PANTHER" id="PTHR42751:SF3">
    <property type="entry name" value="SODIUM_GLUTAMATE SYMPORTER"/>
    <property type="match status" value="1"/>
</dbReference>
<evidence type="ECO:0000256" key="7">
    <source>
        <dbReference type="SAM" id="Phobius"/>
    </source>
</evidence>
<dbReference type="AlphaFoldDB" id="A0A2H0CGY6"/>
<dbReference type="PANTHER" id="PTHR42751">
    <property type="entry name" value="SODIUM/HYDROGEN EXCHANGER FAMILY/TRKA DOMAIN PROTEIN"/>
    <property type="match status" value="1"/>
</dbReference>
<feature type="transmembrane region" description="Helical" evidence="7">
    <location>
        <begin position="6"/>
        <end position="24"/>
    </location>
</feature>